<organism evidence="4 5">
    <name type="scientific">Streptomyces hundungensis</name>
    <dbReference type="NCBI Taxonomy" id="1077946"/>
    <lineage>
        <taxon>Bacteria</taxon>
        <taxon>Bacillati</taxon>
        <taxon>Actinomycetota</taxon>
        <taxon>Actinomycetes</taxon>
        <taxon>Kitasatosporales</taxon>
        <taxon>Streptomycetaceae</taxon>
        <taxon>Streptomyces</taxon>
    </lineage>
</organism>
<evidence type="ECO:0000313" key="5">
    <source>
        <dbReference type="Proteomes" id="UP000271554"/>
    </source>
</evidence>
<dbReference type="RefSeq" id="WP_120723302.1">
    <property type="nucleotide sequence ID" value="NZ_CP032698.1"/>
</dbReference>
<dbReference type="NCBIfam" id="TIGR03083">
    <property type="entry name" value="maleylpyruvate isomerase family mycothiol-dependent enzyme"/>
    <property type="match status" value="1"/>
</dbReference>
<sequence>MTIDHDRYCDELVRQTAELRATLSGADLSVTVPTCPDWTLRELATHVGRAHRWAGRIVSTKATEPVPPKEVPGGKGPEGDDPAALDAWLAEGAESCAAALREAGPDLSVWSWAGETTASFWSRRMTHETAVHRADAAGTVGAPYTLPADVAADSLDEWLDLITFVQSFKQSEAPLGEPGQSLHLHATDVPGAEWLIEIGEQGFTWRRAHAKATVAVRGPLTDVLRVFHRRLPTDTPTVEILGEAAVFDHWLATTAF</sequence>
<accession>A0A387HG07</accession>
<dbReference type="AlphaFoldDB" id="A0A387HG07"/>
<dbReference type="Gene3D" id="1.20.120.450">
    <property type="entry name" value="dinb family like domain"/>
    <property type="match status" value="1"/>
</dbReference>
<feature type="region of interest" description="Disordered" evidence="1">
    <location>
        <begin position="59"/>
        <end position="80"/>
    </location>
</feature>
<dbReference type="PANTHER" id="PTHR40758:SF1">
    <property type="entry name" value="CONSERVED PROTEIN"/>
    <property type="match status" value="1"/>
</dbReference>
<dbReference type="PANTHER" id="PTHR40758">
    <property type="entry name" value="CONSERVED PROTEIN"/>
    <property type="match status" value="1"/>
</dbReference>
<keyword evidence="5" id="KW-1185">Reference proteome</keyword>
<dbReference type="OrthoDB" id="3671213at2"/>
<evidence type="ECO:0008006" key="6">
    <source>
        <dbReference type="Google" id="ProtNLM"/>
    </source>
</evidence>
<dbReference type="Pfam" id="PF11716">
    <property type="entry name" value="MDMPI_N"/>
    <property type="match status" value="1"/>
</dbReference>
<feature type="domain" description="MDMPI C-terminal" evidence="2">
    <location>
        <begin position="149"/>
        <end position="248"/>
    </location>
</feature>
<evidence type="ECO:0000259" key="2">
    <source>
        <dbReference type="Pfam" id="PF07398"/>
    </source>
</evidence>
<dbReference type="InterPro" id="IPR010872">
    <property type="entry name" value="MDMPI_C-term_domain"/>
</dbReference>
<feature type="domain" description="Mycothiol-dependent maleylpyruvate isomerase metal-binding" evidence="3">
    <location>
        <begin position="10"/>
        <end position="137"/>
    </location>
</feature>
<name>A0A387HG07_9ACTN</name>
<proteinExistence type="predicted"/>
<reference evidence="4 5" key="1">
    <citation type="submission" date="2018-10" db="EMBL/GenBank/DDBJ databases">
        <title>Relationship between Morphology and Antimicrobial Activity in Streptomyces.</title>
        <authorList>
            <person name="Kang H.J."/>
            <person name="Kim S.B."/>
        </authorList>
    </citation>
    <scope>NUCLEOTIDE SEQUENCE [LARGE SCALE GENOMIC DNA]</scope>
    <source>
        <strain evidence="4 5">BH38</strain>
    </source>
</reference>
<evidence type="ECO:0000256" key="1">
    <source>
        <dbReference type="SAM" id="MobiDB-lite"/>
    </source>
</evidence>
<dbReference type="GO" id="GO:0046872">
    <property type="term" value="F:metal ion binding"/>
    <property type="evidence" value="ECO:0007669"/>
    <property type="project" value="InterPro"/>
</dbReference>
<dbReference type="InterPro" id="IPR024344">
    <property type="entry name" value="MDMPI_metal-binding"/>
</dbReference>
<dbReference type="InterPro" id="IPR034660">
    <property type="entry name" value="DinB/YfiT-like"/>
</dbReference>
<evidence type="ECO:0000313" key="4">
    <source>
        <dbReference type="EMBL" id="AYG82775.1"/>
    </source>
</evidence>
<dbReference type="Pfam" id="PF07398">
    <property type="entry name" value="MDMPI_C"/>
    <property type="match status" value="1"/>
</dbReference>
<dbReference type="GO" id="GO:0005886">
    <property type="term" value="C:plasma membrane"/>
    <property type="evidence" value="ECO:0007669"/>
    <property type="project" value="TreeGrafter"/>
</dbReference>
<dbReference type="EMBL" id="CP032698">
    <property type="protein sequence ID" value="AYG82775.1"/>
    <property type="molecule type" value="Genomic_DNA"/>
</dbReference>
<dbReference type="InterPro" id="IPR017517">
    <property type="entry name" value="Maleyloyr_isom"/>
</dbReference>
<dbReference type="KEGG" id="shun:DWB77_04962"/>
<dbReference type="SUPFAM" id="SSF109854">
    <property type="entry name" value="DinB/YfiT-like putative metalloenzymes"/>
    <property type="match status" value="1"/>
</dbReference>
<evidence type="ECO:0000259" key="3">
    <source>
        <dbReference type="Pfam" id="PF11716"/>
    </source>
</evidence>
<dbReference type="Proteomes" id="UP000271554">
    <property type="component" value="Chromosome"/>
</dbReference>
<gene>
    <name evidence="4" type="ORF">DWB77_04962</name>
</gene>
<protein>
    <recommendedName>
        <fullName evidence="6">Mycothiol-dependent maleylpyruvate isomerase metal-binding domain-containing protein</fullName>
    </recommendedName>
</protein>